<dbReference type="PANTHER" id="PTHR36897">
    <property type="entry name" value="OS10G0351100-LIKE PROTEIN"/>
    <property type="match status" value="1"/>
</dbReference>
<keyword evidence="3" id="KW-1185">Reference proteome</keyword>
<protein>
    <submittedName>
        <fullName evidence="2">Uncharacterized protein</fullName>
    </submittedName>
</protein>
<evidence type="ECO:0000256" key="1">
    <source>
        <dbReference type="SAM" id="SignalP"/>
    </source>
</evidence>
<gene>
    <name evidence="2" type="ORF">SCF082_LOCUS29301</name>
</gene>
<feature type="chain" id="PRO_5046491665" evidence="1">
    <location>
        <begin position="18"/>
        <end position="192"/>
    </location>
</feature>
<keyword evidence="1" id="KW-0732">Signal</keyword>
<evidence type="ECO:0000313" key="2">
    <source>
        <dbReference type="EMBL" id="CAK9053839.1"/>
    </source>
</evidence>
<sequence length="192" mass="21926">LLVVVVFGLSLTSRTFSQPQERPKDDVLTTADLQRAAKRLNVELRENVAGPWYQIELYSGDRQLGKTSGWAQPWGSLHLETIEVRKFTGYWVAKPGKESEASEDAERKRYADVAKVARWFGLLLSCAIACWNRERSPFFCKEAYLLAIKDEEKQHDRLVRYYKGLGFKVIKDPETLEYQDQALLGGRPSVVG</sequence>
<reference evidence="2 3" key="1">
    <citation type="submission" date="2024-02" db="EMBL/GenBank/DDBJ databases">
        <authorList>
            <person name="Chen Y."/>
            <person name="Shah S."/>
            <person name="Dougan E. K."/>
            <person name="Thang M."/>
            <person name="Chan C."/>
        </authorList>
    </citation>
    <scope>NUCLEOTIDE SEQUENCE [LARGE SCALE GENOMIC DNA]</scope>
</reference>
<dbReference type="Proteomes" id="UP001642464">
    <property type="component" value="Unassembled WGS sequence"/>
</dbReference>
<evidence type="ECO:0000313" key="3">
    <source>
        <dbReference type="Proteomes" id="UP001642464"/>
    </source>
</evidence>
<dbReference type="InterPro" id="IPR022272">
    <property type="entry name" value="Lipocalin_CS"/>
</dbReference>
<dbReference type="PANTHER" id="PTHR36897:SF2">
    <property type="entry name" value="OS10G0350800 PROTEIN"/>
    <property type="match status" value="1"/>
</dbReference>
<dbReference type="EMBL" id="CAXAMM010023559">
    <property type="protein sequence ID" value="CAK9053839.1"/>
    <property type="molecule type" value="Genomic_DNA"/>
</dbReference>
<dbReference type="PROSITE" id="PS00213">
    <property type="entry name" value="LIPOCALIN"/>
    <property type="match status" value="1"/>
</dbReference>
<name>A0ABP0MSY9_9DINO</name>
<organism evidence="2 3">
    <name type="scientific">Durusdinium trenchii</name>
    <dbReference type="NCBI Taxonomy" id="1381693"/>
    <lineage>
        <taxon>Eukaryota</taxon>
        <taxon>Sar</taxon>
        <taxon>Alveolata</taxon>
        <taxon>Dinophyceae</taxon>
        <taxon>Suessiales</taxon>
        <taxon>Symbiodiniaceae</taxon>
        <taxon>Durusdinium</taxon>
    </lineage>
</organism>
<feature type="non-terminal residue" evidence="2">
    <location>
        <position position="1"/>
    </location>
</feature>
<feature type="signal peptide" evidence="1">
    <location>
        <begin position="1"/>
        <end position="17"/>
    </location>
</feature>
<comment type="caution">
    <text evidence="2">The sequence shown here is derived from an EMBL/GenBank/DDBJ whole genome shotgun (WGS) entry which is preliminary data.</text>
</comment>
<accession>A0ABP0MSY9</accession>
<proteinExistence type="predicted"/>